<keyword evidence="4 10" id="KW-0699">rRNA-binding</keyword>
<dbReference type="HOGENOM" id="CLU_033617_2_1_9"/>
<evidence type="ECO:0000256" key="9">
    <source>
        <dbReference type="ARBA" id="ARBA00023134"/>
    </source>
</evidence>
<dbReference type="EC" id="3.6.1.-" evidence="10"/>
<feature type="binding site" evidence="10">
    <location>
        <begin position="111"/>
        <end position="114"/>
    </location>
    <ligand>
        <name>GTP</name>
        <dbReference type="ChEBI" id="CHEBI:37565"/>
    </ligand>
</feature>
<dbReference type="PANTHER" id="PTHR32120">
    <property type="entry name" value="SMALL RIBOSOMAL SUBUNIT BIOGENESIS GTPASE RSGA"/>
    <property type="match status" value="1"/>
</dbReference>
<evidence type="ECO:0000313" key="13">
    <source>
        <dbReference type="EMBL" id="CDZ24401.1"/>
    </source>
</evidence>
<organism evidence="13 14">
    <name type="scientific">[Clostridium] cellulosi</name>
    <dbReference type="NCBI Taxonomy" id="29343"/>
    <lineage>
        <taxon>Bacteria</taxon>
        <taxon>Bacillati</taxon>
        <taxon>Bacillota</taxon>
        <taxon>Clostridia</taxon>
        <taxon>Eubacteriales</taxon>
        <taxon>Oscillospiraceae</taxon>
        <taxon>Oscillospiraceae incertae sedis</taxon>
    </lineage>
</organism>
<evidence type="ECO:0000256" key="4">
    <source>
        <dbReference type="ARBA" id="ARBA00022730"/>
    </source>
</evidence>
<proteinExistence type="inferred from homology"/>
<dbReference type="AlphaFoldDB" id="A0A078KL36"/>
<reference evidence="14" key="1">
    <citation type="submission" date="2014-07" db="EMBL/GenBank/DDBJ databases">
        <authorList>
            <person name="Wibberg D."/>
        </authorList>
    </citation>
    <scope>NUCLEOTIDE SEQUENCE [LARGE SCALE GENOMIC DNA]</scope>
    <source>
        <strain evidence="14">DG5</strain>
    </source>
</reference>
<feature type="binding site" evidence="10">
    <location>
        <begin position="159"/>
        <end position="167"/>
    </location>
    <ligand>
        <name>GTP</name>
        <dbReference type="ChEBI" id="CHEBI:37565"/>
    </ligand>
</feature>
<evidence type="ECO:0000259" key="11">
    <source>
        <dbReference type="PROSITE" id="PS50936"/>
    </source>
</evidence>
<evidence type="ECO:0000256" key="3">
    <source>
        <dbReference type="ARBA" id="ARBA00022723"/>
    </source>
</evidence>
<keyword evidence="2 10" id="KW-0690">Ribosome biogenesis</keyword>
<keyword evidence="7 10" id="KW-0862">Zinc</keyword>
<evidence type="ECO:0000256" key="8">
    <source>
        <dbReference type="ARBA" id="ARBA00022884"/>
    </source>
</evidence>
<feature type="domain" description="CP-type G" evidence="12">
    <location>
        <begin position="62"/>
        <end position="216"/>
    </location>
</feature>
<feature type="domain" description="EngC GTPase" evidence="11">
    <location>
        <begin position="71"/>
        <end position="214"/>
    </location>
</feature>
<comment type="function">
    <text evidence="10">One of several proteins that assist in the late maturation steps of the functional core of the 30S ribosomal subunit. Helps release RbfA from mature subunits. May play a role in the assembly of ribosomal proteins into the subunit. Circularly permuted GTPase that catalyzes slow GTP hydrolysis, GTPase activity is stimulated by the 30S ribosomal subunit.</text>
</comment>
<dbReference type="InterPro" id="IPR010914">
    <property type="entry name" value="RsgA_GTPase_dom"/>
</dbReference>
<dbReference type="PROSITE" id="PS51721">
    <property type="entry name" value="G_CP"/>
    <property type="match status" value="1"/>
</dbReference>
<dbReference type="InterPro" id="IPR031944">
    <property type="entry name" value="RsgA_N"/>
</dbReference>
<dbReference type="CDD" id="cd04466">
    <property type="entry name" value="S1_YloQ_GTPase"/>
    <property type="match status" value="1"/>
</dbReference>
<dbReference type="NCBIfam" id="TIGR00157">
    <property type="entry name" value="ribosome small subunit-dependent GTPase A"/>
    <property type="match status" value="1"/>
</dbReference>
<evidence type="ECO:0000256" key="2">
    <source>
        <dbReference type="ARBA" id="ARBA00022517"/>
    </source>
</evidence>
<dbReference type="STRING" id="29343.CCDG5_1287"/>
<dbReference type="PATRIC" id="fig|29343.3.peg.1356"/>
<dbReference type="Gene3D" id="1.10.40.50">
    <property type="entry name" value="Probable gtpase engc, domain 3"/>
    <property type="match status" value="1"/>
</dbReference>
<keyword evidence="6 10" id="KW-0378">Hydrolase</keyword>
<dbReference type="Gene3D" id="3.40.50.300">
    <property type="entry name" value="P-loop containing nucleotide triphosphate hydrolases"/>
    <property type="match status" value="1"/>
</dbReference>
<dbReference type="Proteomes" id="UP000032431">
    <property type="component" value="Chromosome I"/>
</dbReference>
<evidence type="ECO:0000256" key="1">
    <source>
        <dbReference type="ARBA" id="ARBA00022490"/>
    </source>
</evidence>
<gene>
    <name evidence="10 13" type="primary">rsgA</name>
    <name evidence="13" type="ORF">CCDG5_1287</name>
</gene>
<keyword evidence="14" id="KW-1185">Reference proteome</keyword>
<dbReference type="KEGG" id="ccel:CCDG5_1287"/>
<feature type="binding site" evidence="10">
    <location>
        <position position="256"/>
    </location>
    <ligand>
        <name>Zn(2+)</name>
        <dbReference type="ChEBI" id="CHEBI:29105"/>
    </ligand>
</feature>
<dbReference type="InterPro" id="IPR012340">
    <property type="entry name" value="NA-bd_OB-fold"/>
</dbReference>
<evidence type="ECO:0000313" key="14">
    <source>
        <dbReference type="Proteomes" id="UP000032431"/>
    </source>
</evidence>
<keyword evidence="8 10" id="KW-0694">RNA-binding</keyword>
<dbReference type="PROSITE" id="PS50936">
    <property type="entry name" value="ENGC_GTPASE"/>
    <property type="match status" value="1"/>
</dbReference>
<dbReference type="GO" id="GO:0042274">
    <property type="term" value="P:ribosomal small subunit biogenesis"/>
    <property type="evidence" value="ECO:0007669"/>
    <property type="project" value="UniProtKB-UniRule"/>
</dbReference>
<comment type="subunit">
    <text evidence="10">Monomer. Associates with 30S ribosomal subunit, binds 16S rRNA.</text>
</comment>
<dbReference type="InterPro" id="IPR004881">
    <property type="entry name" value="Ribosome_biogen_GTPase_RsgA"/>
</dbReference>
<dbReference type="PANTHER" id="PTHR32120:SF11">
    <property type="entry name" value="SMALL RIBOSOMAL SUBUNIT BIOGENESIS GTPASE RSGA 1, MITOCHONDRIAL-RELATED"/>
    <property type="match status" value="1"/>
</dbReference>
<keyword evidence="3 10" id="KW-0479">Metal-binding</keyword>
<dbReference type="InterPro" id="IPR027417">
    <property type="entry name" value="P-loop_NTPase"/>
</dbReference>
<comment type="subcellular location">
    <subcellularLocation>
        <location evidence="10">Cytoplasm</location>
    </subcellularLocation>
</comment>
<keyword evidence="1 10" id="KW-0963">Cytoplasm</keyword>
<comment type="cofactor">
    <cofactor evidence="10">
        <name>Zn(2+)</name>
        <dbReference type="ChEBI" id="CHEBI:29105"/>
    </cofactor>
    <text evidence="10">Binds 1 zinc ion per subunit.</text>
</comment>
<comment type="similarity">
    <text evidence="10">Belongs to the TRAFAC class YlqF/YawG GTPase family. RsgA subfamily.</text>
</comment>
<protein>
    <recommendedName>
        <fullName evidence="10">Small ribosomal subunit biogenesis GTPase RsgA</fullName>
        <ecNumber evidence="10">3.6.1.-</ecNumber>
    </recommendedName>
</protein>
<dbReference type="SUPFAM" id="SSF52540">
    <property type="entry name" value="P-loop containing nucleoside triphosphate hydrolases"/>
    <property type="match status" value="1"/>
</dbReference>
<keyword evidence="9 10" id="KW-0342">GTP-binding</keyword>
<evidence type="ECO:0000256" key="10">
    <source>
        <dbReference type="HAMAP-Rule" id="MF_01820"/>
    </source>
</evidence>
<feature type="binding site" evidence="10">
    <location>
        <position position="250"/>
    </location>
    <ligand>
        <name>Zn(2+)</name>
        <dbReference type="ChEBI" id="CHEBI:29105"/>
    </ligand>
</feature>
<dbReference type="GO" id="GO:0046872">
    <property type="term" value="F:metal ion binding"/>
    <property type="evidence" value="ECO:0007669"/>
    <property type="project" value="UniProtKB-KW"/>
</dbReference>
<dbReference type="CDD" id="cd01854">
    <property type="entry name" value="YjeQ_EngC"/>
    <property type="match status" value="1"/>
</dbReference>
<dbReference type="Pfam" id="PF16745">
    <property type="entry name" value="RsgA_N"/>
    <property type="match status" value="1"/>
</dbReference>
<dbReference type="HAMAP" id="MF_01820">
    <property type="entry name" value="GTPase_RsgA"/>
    <property type="match status" value="1"/>
</dbReference>
<dbReference type="Gene3D" id="2.40.50.140">
    <property type="entry name" value="Nucleic acid-binding proteins"/>
    <property type="match status" value="1"/>
</dbReference>
<dbReference type="GO" id="GO:0019843">
    <property type="term" value="F:rRNA binding"/>
    <property type="evidence" value="ECO:0007669"/>
    <property type="project" value="UniProtKB-KW"/>
</dbReference>
<evidence type="ECO:0000256" key="6">
    <source>
        <dbReference type="ARBA" id="ARBA00022801"/>
    </source>
</evidence>
<dbReference type="GO" id="GO:0005525">
    <property type="term" value="F:GTP binding"/>
    <property type="evidence" value="ECO:0007669"/>
    <property type="project" value="UniProtKB-UniRule"/>
</dbReference>
<feature type="binding site" evidence="10">
    <location>
        <position position="243"/>
    </location>
    <ligand>
        <name>Zn(2+)</name>
        <dbReference type="ChEBI" id="CHEBI:29105"/>
    </ligand>
</feature>
<dbReference type="GO" id="GO:0003924">
    <property type="term" value="F:GTPase activity"/>
    <property type="evidence" value="ECO:0007669"/>
    <property type="project" value="UniProtKB-UniRule"/>
</dbReference>
<dbReference type="Pfam" id="PF03193">
    <property type="entry name" value="RsgA_GTPase"/>
    <property type="match status" value="1"/>
</dbReference>
<dbReference type="SUPFAM" id="SSF50249">
    <property type="entry name" value="Nucleic acid-binding proteins"/>
    <property type="match status" value="1"/>
</dbReference>
<feature type="binding site" evidence="10">
    <location>
        <position position="248"/>
    </location>
    <ligand>
        <name>Zn(2+)</name>
        <dbReference type="ChEBI" id="CHEBI:29105"/>
    </ligand>
</feature>
<dbReference type="GO" id="GO:0005737">
    <property type="term" value="C:cytoplasm"/>
    <property type="evidence" value="ECO:0007669"/>
    <property type="project" value="UniProtKB-SubCell"/>
</dbReference>
<accession>A0A078KL36</accession>
<dbReference type="InterPro" id="IPR030378">
    <property type="entry name" value="G_CP_dom"/>
</dbReference>
<evidence type="ECO:0000259" key="12">
    <source>
        <dbReference type="PROSITE" id="PS51721"/>
    </source>
</evidence>
<evidence type="ECO:0000256" key="7">
    <source>
        <dbReference type="ARBA" id="ARBA00022833"/>
    </source>
</evidence>
<dbReference type="EMBL" id="LM995447">
    <property type="protein sequence ID" value="CDZ24401.1"/>
    <property type="molecule type" value="Genomic_DNA"/>
</dbReference>
<sequence length="292" mass="32125">MIEGIIVKANSGFYYVKCDSGVIECRARGIFRKQKITPLVGDRVRISQTGDSGTVEEILPRKNSMIRPPVANIDILFIIVSTVEPEPNMLVIDKMIAAAEQKGIEPAVIVTKNDLKDGSDIVATYNKAGIKSFFASGITGEGIEELKSLICGHIGAFTGNSGVGKSTLLNRIDPSLSLSTGEISKKLGRGRHTTRLVELFETCGGYIADTPGFSSLDTFKFEPILKEDLQYVFREFEPYINKCRFTGCSHTKETGCAVLEALKNGEIAPSRHKSYCEMYEEAKNIKAWQLKK</sequence>
<evidence type="ECO:0000256" key="5">
    <source>
        <dbReference type="ARBA" id="ARBA00022741"/>
    </source>
</evidence>
<name>A0A078KL36_9FIRM</name>
<keyword evidence="5 10" id="KW-0547">Nucleotide-binding</keyword>